<keyword evidence="1" id="KW-0472">Membrane</keyword>
<dbReference type="Gene3D" id="3.30.70.1230">
    <property type="entry name" value="Nucleotide cyclase"/>
    <property type="match status" value="1"/>
</dbReference>
<sequence length="701" mass="76557">MSRASILATAERARMETARQVEHDVDAEFERARRALEDVEHGIASGAIGVDRPSAIEPALFTRVLVDPHLEEVTFTHAALVGYDPTGNAVLAPESRWQVAVFRTGASDVDTRLTQKEGEGFVSRVRTRPARPEGPERIRFAAPLHTAGAAADPTDHPTFTVLATRERRGRAIWSDLHYSELDQALPTSERRVIVSLQKAVEDESGRFVGVLRVGLLTNELDAITHLGADGGPREGHRIVLLAVDTDDDSKQVHLVARVTPNDHLATFDDSLRVVSDRPPPDVDALLASPLVASLDPDHPNGSGTLMVDGEPYLATLHELPLGSGGTSGWFTAILAPESYYTHDLVRFERASIVGFGAALALVLAIGVVTIGAVRRGLGRVVATTTRMRQFDFAPSNDASALRDVDEVMKALERAKTVVRAMGKYVPVDLVRRLYVANREPELGGELLEVSLMFTDIQGFTSLSETLSPDELARRLGDYLDAMSEAIESTGGTIDKYIGDAVMAIWNAPTPVAGHERQACRAALACMDAVQKLYASRRWGLPPLVTRFGIHKARVMVGHFGAHSRLSYTALGDGVNLAARLEPLCKQYGVVMLASEEIVEEAKDAFVFRRLDRVAVKGKTRATDVYELLGRVGDDIPKRQLARRYEQAFEVYLARDFATAIELLAPQEALDPPSAVLAERCRYLREHPPPEGWDGVHVAPSK</sequence>
<dbReference type="InterPro" id="IPR050697">
    <property type="entry name" value="Adenylyl/Guanylyl_Cyclase_3/4"/>
</dbReference>
<proteinExistence type="predicted"/>
<reference evidence="3 4" key="1">
    <citation type="submission" date="2015-08" db="EMBL/GenBank/DDBJ databases">
        <authorList>
            <person name="Babu N.S."/>
            <person name="Beckwith C.J."/>
            <person name="Beseler K.G."/>
            <person name="Brison A."/>
            <person name="Carone J.V."/>
            <person name="Caskin T.P."/>
            <person name="Diamond M."/>
            <person name="Durham M.E."/>
            <person name="Foxe J.M."/>
            <person name="Go M."/>
            <person name="Henderson B.A."/>
            <person name="Jones I.B."/>
            <person name="McGettigan J.A."/>
            <person name="Micheletti S.J."/>
            <person name="Nasrallah M.E."/>
            <person name="Ortiz D."/>
            <person name="Piller C.R."/>
            <person name="Privatt S.R."/>
            <person name="Schneider S.L."/>
            <person name="Sharp S."/>
            <person name="Smith T.C."/>
            <person name="Stanton J.D."/>
            <person name="Ullery H.E."/>
            <person name="Wilson R.J."/>
            <person name="Serrano M.G."/>
            <person name="Buck G."/>
            <person name="Lee V."/>
            <person name="Wang Y."/>
            <person name="Carvalho R."/>
            <person name="Voegtly L."/>
            <person name="Shi R."/>
            <person name="Duckworth R."/>
            <person name="Johnson A."/>
            <person name="Loviza R."/>
            <person name="Walstead R."/>
            <person name="Shah Z."/>
            <person name="Kiflezghi M."/>
            <person name="Wade K."/>
            <person name="Ball S.L."/>
            <person name="Bradley K.W."/>
            <person name="Asai D.J."/>
            <person name="Bowman C.A."/>
            <person name="Russell D.A."/>
            <person name="Pope W.H."/>
            <person name="Jacobs-Sera D."/>
            <person name="Hendrix R.W."/>
            <person name="Hatfull G.F."/>
        </authorList>
    </citation>
    <scope>NUCLEOTIDE SEQUENCE [LARGE SCALE GENOMIC DNA]</scope>
    <source>
        <strain evidence="3 4">DSM 27648</strain>
    </source>
</reference>
<keyword evidence="1" id="KW-0812">Transmembrane</keyword>
<dbReference type="PROSITE" id="PS50125">
    <property type="entry name" value="GUANYLATE_CYCLASE_2"/>
    <property type="match status" value="1"/>
</dbReference>
<name>A0A0K1Q2W2_9BACT</name>
<evidence type="ECO:0000313" key="3">
    <source>
        <dbReference type="EMBL" id="AKV00073.1"/>
    </source>
</evidence>
<evidence type="ECO:0000256" key="1">
    <source>
        <dbReference type="SAM" id="Phobius"/>
    </source>
</evidence>
<accession>A0A0K1Q2W2</accession>
<dbReference type="GO" id="GO:0006171">
    <property type="term" value="P:cAMP biosynthetic process"/>
    <property type="evidence" value="ECO:0007669"/>
    <property type="project" value="TreeGrafter"/>
</dbReference>
<dbReference type="AlphaFoldDB" id="A0A0K1Q2W2"/>
<keyword evidence="4" id="KW-1185">Reference proteome</keyword>
<dbReference type="STRING" id="1391654.AKJ09_06736"/>
<dbReference type="SMART" id="SM00044">
    <property type="entry name" value="CYCc"/>
    <property type="match status" value="1"/>
</dbReference>
<dbReference type="Proteomes" id="UP000064967">
    <property type="component" value="Chromosome"/>
</dbReference>
<dbReference type="SUPFAM" id="SSF55073">
    <property type="entry name" value="Nucleotide cyclase"/>
    <property type="match status" value="1"/>
</dbReference>
<dbReference type="PATRIC" id="fig|1391654.3.peg.6833"/>
<dbReference type="InterPro" id="IPR001054">
    <property type="entry name" value="A/G_cyclase"/>
</dbReference>
<dbReference type="EMBL" id="CP012333">
    <property type="protein sequence ID" value="AKV00073.1"/>
    <property type="molecule type" value="Genomic_DNA"/>
</dbReference>
<dbReference type="InterPro" id="IPR029787">
    <property type="entry name" value="Nucleotide_cyclase"/>
</dbReference>
<feature type="domain" description="Guanylate cyclase" evidence="2">
    <location>
        <begin position="450"/>
        <end position="581"/>
    </location>
</feature>
<dbReference type="PANTHER" id="PTHR43081:SF1">
    <property type="entry name" value="ADENYLATE CYCLASE, TERMINAL-DIFFERENTIATION SPECIFIC"/>
    <property type="match status" value="1"/>
</dbReference>
<gene>
    <name evidence="3" type="ORF">AKJ09_06736</name>
</gene>
<dbReference type="GO" id="GO:0004016">
    <property type="term" value="F:adenylate cyclase activity"/>
    <property type="evidence" value="ECO:0007669"/>
    <property type="project" value="UniProtKB-ARBA"/>
</dbReference>
<feature type="transmembrane region" description="Helical" evidence="1">
    <location>
        <begin position="352"/>
        <end position="373"/>
    </location>
</feature>
<keyword evidence="1" id="KW-1133">Transmembrane helix</keyword>
<dbReference type="KEGG" id="llu:AKJ09_06736"/>
<dbReference type="Pfam" id="PF00211">
    <property type="entry name" value="Guanylate_cyc"/>
    <property type="match status" value="1"/>
</dbReference>
<dbReference type="GO" id="GO:0035556">
    <property type="term" value="P:intracellular signal transduction"/>
    <property type="evidence" value="ECO:0007669"/>
    <property type="project" value="InterPro"/>
</dbReference>
<organism evidence="3 4">
    <name type="scientific">Labilithrix luteola</name>
    <dbReference type="NCBI Taxonomy" id="1391654"/>
    <lineage>
        <taxon>Bacteria</taxon>
        <taxon>Pseudomonadati</taxon>
        <taxon>Myxococcota</taxon>
        <taxon>Polyangia</taxon>
        <taxon>Polyangiales</taxon>
        <taxon>Labilitrichaceae</taxon>
        <taxon>Labilithrix</taxon>
    </lineage>
</organism>
<dbReference type="PANTHER" id="PTHR43081">
    <property type="entry name" value="ADENYLATE CYCLASE, TERMINAL-DIFFERENTIATION SPECIFIC-RELATED"/>
    <property type="match status" value="1"/>
</dbReference>
<protein>
    <submittedName>
        <fullName evidence="3">Adenylate cyclase</fullName>
    </submittedName>
</protein>
<dbReference type="CDD" id="cd07302">
    <property type="entry name" value="CHD"/>
    <property type="match status" value="1"/>
</dbReference>
<dbReference type="RefSeq" id="WP_169928005.1">
    <property type="nucleotide sequence ID" value="NZ_CP012333.1"/>
</dbReference>
<evidence type="ECO:0000313" key="4">
    <source>
        <dbReference type="Proteomes" id="UP000064967"/>
    </source>
</evidence>
<evidence type="ECO:0000259" key="2">
    <source>
        <dbReference type="PROSITE" id="PS50125"/>
    </source>
</evidence>